<feature type="domain" description="EamA" evidence="6">
    <location>
        <begin position="23"/>
        <end position="153"/>
    </location>
</feature>
<feature type="transmembrane region" description="Helical" evidence="5">
    <location>
        <begin position="282"/>
        <end position="300"/>
    </location>
</feature>
<feature type="domain" description="EamA" evidence="6">
    <location>
        <begin position="166"/>
        <end position="298"/>
    </location>
</feature>
<feature type="transmembrane region" description="Helical" evidence="5">
    <location>
        <begin position="254"/>
        <end position="276"/>
    </location>
</feature>
<dbReference type="RefSeq" id="WP_110034602.1">
    <property type="nucleotide sequence ID" value="NZ_QGTR01000013.1"/>
</dbReference>
<dbReference type="AlphaFoldDB" id="A0A317PC01"/>
<evidence type="ECO:0000313" key="7">
    <source>
        <dbReference type="EMBL" id="PWV95287.1"/>
    </source>
</evidence>
<dbReference type="Pfam" id="PF00892">
    <property type="entry name" value="EamA"/>
    <property type="match status" value="2"/>
</dbReference>
<protein>
    <submittedName>
        <fullName evidence="7">Threonine/homoserine efflux transporter RhtA</fullName>
    </submittedName>
</protein>
<keyword evidence="2 5" id="KW-0812">Transmembrane</keyword>
<reference evidence="7 8" key="1">
    <citation type="submission" date="2018-05" db="EMBL/GenBank/DDBJ databases">
        <title>Genomic Encyclopedia of Type Strains, Phase IV (KMG-IV): sequencing the most valuable type-strain genomes for metagenomic binning, comparative biology and taxonomic classification.</title>
        <authorList>
            <person name="Goeker M."/>
        </authorList>
    </citation>
    <scope>NUCLEOTIDE SEQUENCE [LARGE SCALE GENOMIC DNA]</scope>
    <source>
        <strain evidence="7 8">DSM 16791</strain>
    </source>
</reference>
<organism evidence="7 8">
    <name type="scientific">Hoeflea marina</name>
    <dbReference type="NCBI Taxonomy" id="274592"/>
    <lineage>
        <taxon>Bacteria</taxon>
        <taxon>Pseudomonadati</taxon>
        <taxon>Pseudomonadota</taxon>
        <taxon>Alphaproteobacteria</taxon>
        <taxon>Hyphomicrobiales</taxon>
        <taxon>Rhizobiaceae</taxon>
        <taxon>Hoeflea</taxon>
    </lineage>
</organism>
<dbReference type="EMBL" id="QGTR01000013">
    <property type="protein sequence ID" value="PWV95287.1"/>
    <property type="molecule type" value="Genomic_DNA"/>
</dbReference>
<name>A0A317PC01_9HYPH</name>
<keyword evidence="3 5" id="KW-1133">Transmembrane helix</keyword>
<dbReference type="PANTHER" id="PTHR32322:SF9">
    <property type="entry name" value="AMINO-ACID METABOLITE EFFLUX PUMP-RELATED"/>
    <property type="match status" value="1"/>
</dbReference>
<feature type="transmembrane region" description="Helical" evidence="5">
    <location>
        <begin position="21"/>
        <end position="42"/>
    </location>
</feature>
<gene>
    <name evidence="7" type="ORF">DFR52_11321</name>
</gene>
<accession>A0A317PC01</accession>
<evidence type="ECO:0000256" key="5">
    <source>
        <dbReference type="SAM" id="Phobius"/>
    </source>
</evidence>
<feature type="transmembrane region" description="Helical" evidence="5">
    <location>
        <begin position="197"/>
        <end position="215"/>
    </location>
</feature>
<feature type="transmembrane region" description="Helical" evidence="5">
    <location>
        <begin position="139"/>
        <end position="159"/>
    </location>
</feature>
<feature type="transmembrane region" description="Helical" evidence="5">
    <location>
        <begin position="165"/>
        <end position="185"/>
    </location>
</feature>
<feature type="transmembrane region" description="Helical" evidence="5">
    <location>
        <begin position="78"/>
        <end position="99"/>
    </location>
</feature>
<evidence type="ECO:0000256" key="4">
    <source>
        <dbReference type="ARBA" id="ARBA00023136"/>
    </source>
</evidence>
<feature type="transmembrane region" description="Helical" evidence="5">
    <location>
        <begin position="227"/>
        <end position="247"/>
    </location>
</feature>
<feature type="transmembrane region" description="Helical" evidence="5">
    <location>
        <begin position="48"/>
        <end position="66"/>
    </location>
</feature>
<dbReference type="SUPFAM" id="SSF103481">
    <property type="entry name" value="Multidrug resistance efflux transporter EmrE"/>
    <property type="match status" value="2"/>
</dbReference>
<keyword evidence="4 5" id="KW-0472">Membrane</keyword>
<evidence type="ECO:0000256" key="2">
    <source>
        <dbReference type="ARBA" id="ARBA00022692"/>
    </source>
</evidence>
<keyword evidence="8" id="KW-1185">Reference proteome</keyword>
<dbReference type="Proteomes" id="UP000246352">
    <property type="component" value="Unassembled WGS sequence"/>
</dbReference>
<sequence length="312" mass="32671">MPTPSPLTALAHPRSMDLATWGLLVALGLIWGASFFFGRVAVAHIPPFTLVLARVSIAALALHLAFGRMPGFYALLTARWRALLLMGLLNNAIPFTLIFAGQTQIGAGLASILNATTPLWTVLVTQVLTSDEKISRAKLIGCALGIAGTVLLIGPAALGQADTPLWAKLAVIGAAISYGFATAWGKRFRDLPPRVTATGQLTASSLIMLPVALLWDQPWQLAVPPLPVIGAVLALALVSTAFAYIIFFRILSRAGATATSLVTLLVPPSAILLGVLFLGESLSLLEACGMGLIALGLLSLDNRLAITRRATG</sequence>
<proteinExistence type="predicted"/>
<comment type="caution">
    <text evidence="7">The sequence shown here is derived from an EMBL/GenBank/DDBJ whole genome shotgun (WGS) entry which is preliminary data.</text>
</comment>
<evidence type="ECO:0000259" key="6">
    <source>
        <dbReference type="Pfam" id="PF00892"/>
    </source>
</evidence>
<dbReference type="InterPro" id="IPR037185">
    <property type="entry name" value="EmrE-like"/>
</dbReference>
<dbReference type="OrthoDB" id="9810556at2"/>
<dbReference type="PANTHER" id="PTHR32322">
    <property type="entry name" value="INNER MEMBRANE TRANSPORTER"/>
    <property type="match status" value="1"/>
</dbReference>
<evidence type="ECO:0000313" key="8">
    <source>
        <dbReference type="Proteomes" id="UP000246352"/>
    </source>
</evidence>
<dbReference type="InterPro" id="IPR050638">
    <property type="entry name" value="AA-Vitamin_Transporters"/>
</dbReference>
<evidence type="ECO:0000256" key="3">
    <source>
        <dbReference type="ARBA" id="ARBA00022989"/>
    </source>
</evidence>
<feature type="transmembrane region" description="Helical" evidence="5">
    <location>
        <begin position="105"/>
        <end position="127"/>
    </location>
</feature>
<comment type="subcellular location">
    <subcellularLocation>
        <location evidence="1">Membrane</location>
        <topology evidence="1">Multi-pass membrane protein</topology>
    </subcellularLocation>
</comment>
<evidence type="ECO:0000256" key="1">
    <source>
        <dbReference type="ARBA" id="ARBA00004141"/>
    </source>
</evidence>
<dbReference type="InterPro" id="IPR000620">
    <property type="entry name" value="EamA_dom"/>
</dbReference>
<dbReference type="GO" id="GO:0016020">
    <property type="term" value="C:membrane"/>
    <property type="evidence" value="ECO:0007669"/>
    <property type="project" value="UniProtKB-SubCell"/>
</dbReference>